<proteinExistence type="predicted"/>
<dbReference type="Proteomes" id="UP000250235">
    <property type="component" value="Unassembled WGS sequence"/>
</dbReference>
<organism evidence="2 3">
    <name type="scientific">Dorcoceras hygrometricum</name>
    <dbReference type="NCBI Taxonomy" id="472368"/>
    <lineage>
        <taxon>Eukaryota</taxon>
        <taxon>Viridiplantae</taxon>
        <taxon>Streptophyta</taxon>
        <taxon>Embryophyta</taxon>
        <taxon>Tracheophyta</taxon>
        <taxon>Spermatophyta</taxon>
        <taxon>Magnoliopsida</taxon>
        <taxon>eudicotyledons</taxon>
        <taxon>Gunneridae</taxon>
        <taxon>Pentapetalae</taxon>
        <taxon>asterids</taxon>
        <taxon>lamiids</taxon>
        <taxon>Lamiales</taxon>
        <taxon>Gesneriaceae</taxon>
        <taxon>Didymocarpoideae</taxon>
        <taxon>Trichosporeae</taxon>
        <taxon>Loxocarpinae</taxon>
        <taxon>Dorcoceras</taxon>
    </lineage>
</organism>
<evidence type="ECO:0000313" key="2">
    <source>
        <dbReference type="EMBL" id="KZV38290.1"/>
    </source>
</evidence>
<evidence type="ECO:0000256" key="1">
    <source>
        <dbReference type="SAM" id="MobiDB-lite"/>
    </source>
</evidence>
<name>A0A2Z7C1H2_9LAMI</name>
<gene>
    <name evidence="2" type="ORF">F511_21626</name>
</gene>
<protein>
    <submittedName>
        <fullName evidence="2">Uncharacterized protein</fullName>
    </submittedName>
</protein>
<reference evidence="2 3" key="1">
    <citation type="journal article" date="2015" name="Proc. Natl. Acad. Sci. U.S.A.">
        <title>The resurrection genome of Boea hygrometrica: A blueprint for survival of dehydration.</title>
        <authorList>
            <person name="Xiao L."/>
            <person name="Yang G."/>
            <person name="Zhang L."/>
            <person name="Yang X."/>
            <person name="Zhao S."/>
            <person name="Ji Z."/>
            <person name="Zhou Q."/>
            <person name="Hu M."/>
            <person name="Wang Y."/>
            <person name="Chen M."/>
            <person name="Xu Y."/>
            <person name="Jin H."/>
            <person name="Xiao X."/>
            <person name="Hu G."/>
            <person name="Bao F."/>
            <person name="Hu Y."/>
            <person name="Wan P."/>
            <person name="Li L."/>
            <person name="Deng X."/>
            <person name="Kuang T."/>
            <person name="Xiang C."/>
            <person name="Zhu J.K."/>
            <person name="Oliver M.J."/>
            <person name="He Y."/>
        </authorList>
    </citation>
    <scope>NUCLEOTIDE SEQUENCE [LARGE SCALE GENOMIC DNA]</scope>
    <source>
        <strain evidence="3">cv. XS01</strain>
    </source>
</reference>
<accession>A0A2Z7C1H2</accession>
<keyword evidence="3" id="KW-1185">Reference proteome</keyword>
<dbReference type="OrthoDB" id="768992at2759"/>
<dbReference type="AlphaFoldDB" id="A0A2Z7C1H2"/>
<feature type="region of interest" description="Disordered" evidence="1">
    <location>
        <begin position="97"/>
        <end position="120"/>
    </location>
</feature>
<sequence length="231" mass="25798">MVALDLSGTTHLSADHNMALKSGFNRSTGSICMHVLTARTKLETVRKHLPRSSNELKNSRVSYRRNIRTLKFLRAPPSVDSGRLTDPATGRFRIRPAGYRSEKPGTGTETVRTDSGPGLEPAVQGRFRSGSDVLQNEGEVIVTGAHDDGGLIENGRDGDYCNKIGQQTSYGSGLEAMDLCEIVLGYWPCLDKIERQQRDHEQESRRDPWKLAANYLFGSPVFYVYENYHHL</sequence>
<dbReference type="EMBL" id="KV001983">
    <property type="protein sequence ID" value="KZV38290.1"/>
    <property type="molecule type" value="Genomic_DNA"/>
</dbReference>
<evidence type="ECO:0000313" key="3">
    <source>
        <dbReference type="Proteomes" id="UP000250235"/>
    </source>
</evidence>